<dbReference type="EMBL" id="HG966617">
    <property type="protein sequence ID" value="CDO60264.1"/>
    <property type="molecule type" value="Genomic_DNA"/>
</dbReference>
<proteinExistence type="predicted"/>
<keyword evidence="2" id="KW-1185">Reference proteome</keyword>
<dbReference type="STRING" id="1458461.BN1012_Phect2051"/>
<evidence type="ECO:0000313" key="2">
    <source>
        <dbReference type="Proteomes" id="UP000032160"/>
    </source>
</evidence>
<gene>
    <name evidence="1" type="ORF">BN1012_Phect2051</name>
</gene>
<dbReference type="KEGG" id="pect:BN1012_Phect2051"/>
<protein>
    <submittedName>
        <fullName evidence="1">Uncharacterized protein</fullName>
    </submittedName>
</protein>
<dbReference type="Proteomes" id="UP000032160">
    <property type="component" value="Chromosome I"/>
</dbReference>
<dbReference type="HOGENOM" id="CLU_3248824_0_0_5"/>
<accession>X5MFY3</accession>
<reference evidence="1 2" key="1">
    <citation type="journal article" date="2014" name="Front. Genet.">
        <title>Genome and metabolic network of "Candidatus Phaeomarinobacter ectocarpi" Ec32, a new candidate genus of Alphaproteobacteria frequently associated with brown algae.</title>
        <authorList>
            <person name="Dittami S.M."/>
            <person name="Barbeyron T."/>
            <person name="Boyen C."/>
            <person name="Cambefort J."/>
            <person name="Collet G."/>
            <person name="Delage L."/>
            <person name="Gobet A."/>
            <person name="Groisillier A."/>
            <person name="Leblanc C."/>
            <person name="Michel G."/>
            <person name="Scornet D."/>
            <person name="Siegel A."/>
            <person name="Tapia J.E."/>
            <person name="Tonon T."/>
        </authorList>
    </citation>
    <scope>NUCLEOTIDE SEQUENCE [LARGE SCALE GENOMIC DNA]</scope>
    <source>
        <strain evidence="1 2">Ec32</strain>
    </source>
</reference>
<name>X5MFY3_9HYPH</name>
<evidence type="ECO:0000313" key="1">
    <source>
        <dbReference type="EMBL" id="CDO60264.1"/>
    </source>
</evidence>
<organism evidence="1 2">
    <name type="scientific">Candidatus Phaeomarinibacter ectocarpi</name>
    <dbReference type="NCBI Taxonomy" id="1458461"/>
    <lineage>
        <taxon>Bacteria</taxon>
        <taxon>Pseudomonadati</taxon>
        <taxon>Pseudomonadota</taxon>
        <taxon>Alphaproteobacteria</taxon>
        <taxon>Hyphomicrobiales</taxon>
        <taxon>Parvibaculaceae</taxon>
        <taxon>Candidatus Phaeomarinibacter</taxon>
    </lineage>
</organism>
<sequence>MAFPASQQIGQAERTPDAALNAYVRELGRRMGIRAGKIKTAA</sequence>
<dbReference type="AlphaFoldDB" id="X5MFY3"/>